<dbReference type="EMBL" id="AP021874">
    <property type="protein sequence ID" value="BBO71315.1"/>
    <property type="molecule type" value="Genomic_DNA"/>
</dbReference>
<organism evidence="1 2">
    <name type="scientific">Desulfosarcina alkanivorans</name>
    <dbReference type="NCBI Taxonomy" id="571177"/>
    <lineage>
        <taxon>Bacteria</taxon>
        <taxon>Pseudomonadati</taxon>
        <taxon>Thermodesulfobacteriota</taxon>
        <taxon>Desulfobacteria</taxon>
        <taxon>Desulfobacterales</taxon>
        <taxon>Desulfosarcinaceae</taxon>
        <taxon>Desulfosarcina</taxon>
    </lineage>
</organism>
<accession>A0A5K7YSE2</accession>
<gene>
    <name evidence="1" type="ORF">DSCA_52450</name>
</gene>
<sequence>MAQATAETVPATAPAMARVTADDVVDPMEGPARSLHPQKSIHYFEKGEVEKIFS</sequence>
<name>A0A5K7YSE2_9BACT</name>
<protein>
    <submittedName>
        <fullName evidence="1">Uncharacterized protein</fullName>
    </submittedName>
</protein>
<dbReference type="Proteomes" id="UP000427906">
    <property type="component" value="Chromosome"/>
</dbReference>
<evidence type="ECO:0000313" key="2">
    <source>
        <dbReference type="Proteomes" id="UP000427906"/>
    </source>
</evidence>
<dbReference type="AlphaFoldDB" id="A0A5K7YSE2"/>
<proteinExistence type="predicted"/>
<keyword evidence="2" id="KW-1185">Reference proteome</keyword>
<evidence type="ECO:0000313" key="1">
    <source>
        <dbReference type="EMBL" id="BBO71315.1"/>
    </source>
</evidence>
<reference evidence="1 2" key="1">
    <citation type="submission" date="2019-11" db="EMBL/GenBank/DDBJ databases">
        <title>Comparative genomics of hydrocarbon-degrading Desulfosarcina strains.</title>
        <authorList>
            <person name="Watanabe M."/>
            <person name="Kojima H."/>
            <person name="Fukui M."/>
        </authorList>
    </citation>
    <scope>NUCLEOTIDE SEQUENCE [LARGE SCALE GENOMIC DNA]</scope>
    <source>
        <strain evidence="1 2">PL12</strain>
    </source>
</reference>
<dbReference type="KEGG" id="dalk:DSCA_52450"/>